<dbReference type="EMBL" id="JALBUR010000001">
    <property type="protein sequence ID" value="MDX8418485.1"/>
    <property type="molecule type" value="Genomic_DNA"/>
</dbReference>
<dbReference type="PANTHER" id="PTHR33258:SF1">
    <property type="entry name" value="TRANSPOSASE INSL FOR INSERTION SEQUENCE ELEMENT IS186A-RELATED"/>
    <property type="match status" value="1"/>
</dbReference>
<comment type="similarity">
    <text evidence="1">Belongs to the transposase 11 family.</text>
</comment>
<dbReference type="InterPro" id="IPR047952">
    <property type="entry name" value="Transpos_IS4"/>
</dbReference>
<keyword evidence="4" id="KW-0233">DNA recombination</keyword>
<feature type="domain" description="Transposase IS4-like" evidence="5">
    <location>
        <begin position="74"/>
        <end position="330"/>
    </location>
</feature>
<dbReference type="InterPro" id="IPR012337">
    <property type="entry name" value="RNaseH-like_sf"/>
</dbReference>
<dbReference type="GO" id="GO:0006313">
    <property type="term" value="P:DNA transposition"/>
    <property type="evidence" value="ECO:0007669"/>
    <property type="project" value="InterPro"/>
</dbReference>
<keyword evidence="2" id="KW-0815">Transposition</keyword>
<evidence type="ECO:0000313" key="6">
    <source>
        <dbReference type="EMBL" id="MDX8418485.1"/>
    </source>
</evidence>
<sequence length="437" mass="51727">MPLRTLLTYLIFRHGRTLSEDIARFFPYVSDKGTPSKQAVLKRMSVLNYTVWLQIQRLFLERIYLPMKKDHVKGYLLIAIDGTFVTLPKSDVLNQCFGQRENTASKENSKNQSPPQAKVSIAYDVLNHAVLDFQVDHQNVSEIPLMFRHLEALEDILKDQKIIILADRYYGSAELFKYCEMKGYHYLIRAKSNFFKHYREKLPPNSRDDILSITMDKLWIGRIIHDYIRMYVQKHPELTVRLVKGHYEYDQEELTYCDRKKKKHIEVDAEYFTDLDPEEFDTDEIIGMYHNDRWDIETAYDTLKTQLDIEQVNSHNPISVMNEIMAKIIFFNVENLVWKESQRQLARSDCIVNNKNVIEKVHCAWFISSFCSGKFGRESVGKLIRECRRIRILIRPDRHYSRWNKFRIKIDNTRHRIDGRNNPPLKITKAGLATSNH</sequence>
<evidence type="ECO:0000259" key="5">
    <source>
        <dbReference type="Pfam" id="PF01609"/>
    </source>
</evidence>
<dbReference type="PANTHER" id="PTHR33258">
    <property type="entry name" value="TRANSPOSASE INSL FOR INSERTION SEQUENCE ELEMENT IS186A-RELATED"/>
    <property type="match status" value="1"/>
</dbReference>
<dbReference type="InterPro" id="IPR002559">
    <property type="entry name" value="Transposase_11"/>
</dbReference>
<dbReference type="SUPFAM" id="SSF53098">
    <property type="entry name" value="Ribonuclease H-like"/>
    <property type="match status" value="1"/>
</dbReference>
<evidence type="ECO:0000256" key="3">
    <source>
        <dbReference type="ARBA" id="ARBA00023125"/>
    </source>
</evidence>
<dbReference type="Pfam" id="PF01609">
    <property type="entry name" value="DDE_Tnp_1"/>
    <property type="match status" value="1"/>
</dbReference>
<comment type="caution">
    <text evidence="6">The sequence shown here is derived from an EMBL/GenBank/DDBJ whole genome shotgun (WGS) entry which is preliminary data.</text>
</comment>
<dbReference type="GO" id="GO:0003677">
    <property type="term" value="F:DNA binding"/>
    <property type="evidence" value="ECO:0007669"/>
    <property type="project" value="UniProtKB-KW"/>
</dbReference>
<keyword evidence="7" id="KW-1185">Reference proteome</keyword>
<evidence type="ECO:0000256" key="4">
    <source>
        <dbReference type="ARBA" id="ARBA00023172"/>
    </source>
</evidence>
<dbReference type="Gene3D" id="3.90.350.10">
    <property type="entry name" value="Transposase Inhibitor Protein From Tn5, Chain A, domain 1"/>
    <property type="match status" value="1"/>
</dbReference>
<evidence type="ECO:0000256" key="2">
    <source>
        <dbReference type="ARBA" id="ARBA00022578"/>
    </source>
</evidence>
<gene>
    <name evidence="6" type="ORF">MOZ60_00070</name>
</gene>
<dbReference type="AlphaFoldDB" id="A0AB35U5Q3"/>
<keyword evidence="3" id="KW-0238">DNA-binding</keyword>
<dbReference type="Proteomes" id="UP001286174">
    <property type="component" value="Unassembled WGS sequence"/>
</dbReference>
<protein>
    <submittedName>
        <fullName evidence="6">IS4 family transposase</fullName>
    </submittedName>
</protein>
<dbReference type="GO" id="GO:0004803">
    <property type="term" value="F:transposase activity"/>
    <property type="evidence" value="ECO:0007669"/>
    <property type="project" value="InterPro"/>
</dbReference>
<organism evidence="6 7">
    <name type="scientific">Grylomicrobium aquisgranensis</name>
    <dbReference type="NCBI Taxonomy" id="2926318"/>
    <lineage>
        <taxon>Bacteria</taxon>
        <taxon>Bacillati</taxon>
        <taxon>Bacillota</taxon>
        <taxon>Erysipelotrichia</taxon>
        <taxon>Erysipelotrichales</taxon>
        <taxon>Erysipelotrichaceae</taxon>
        <taxon>Grylomicrobium</taxon>
    </lineage>
</organism>
<proteinExistence type="inferred from homology"/>
<name>A0AB35U5Q3_9FIRM</name>
<reference evidence="6 7" key="1">
    <citation type="submission" date="2022-03" db="EMBL/GenBank/DDBJ databases">
        <title>Novel taxa within the pig intestine.</title>
        <authorList>
            <person name="Wylensek D."/>
            <person name="Bishof K."/>
            <person name="Afrizal A."/>
            <person name="Clavel T."/>
        </authorList>
    </citation>
    <scope>NUCLEOTIDE SEQUENCE [LARGE SCALE GENOMIC DNA]</scope>
    <source>
        <strain evidence="6 7">CLA-KB-P133</strain>
    </source>
</reference>
<evidence type="ECO:0000256" key="1">
    <source>
        <dbReference type="ARBA" id="ARBA00010075"/>
    </source>
</evidence>
<dbReference type="NCBIfam" id="NF033592">
    <property type="entry name" value="transpos_IS4_1"/>
    <property type="match status" value="1"/>
</dbReference>
<accession>A0AB35U5Q3</accession>
<evidence type="ECO:0000313" key="7">
    <source>
        <dbReference type="Proteomes" id="UP001286174"/>
    </source>
</evidence>